<dbReference type="InterPro" id="IPR022742">
    <property type="entry name" value="Hydrolase_4"/>
</dbReference>
<feature type="domain" description="Serine aminopeptidase S33" evidence="1">
    <location>
        <begin position="76"/>
        <end position="186"/>
    </location>
</feature>
<dbReference type="AlphaFoldDB" id="A0A2A4YKW0"/>
<keyword evidence="2" id="KW-0378">Hydrolase</keyword>
<evidence type="ECO:0000313" key="3">
    <source>
        <dbReference type="Proteomes" id="UP000217838"/>
    </source>
</evidence>
<dbReference type="InterPro" id="IPR029058">
    <property type="entry name" value="AB_hydrolase_fold"/>
</dbReference>
<evidence type="ECO:0000313" key="2">
    <source>
        <dbReference type="EMBL" id="PCI95364.1"/>
    </source>
</evidence>
<dbReference type="Gene3D" id="3.40.50.1820">
    <property type="entry name" value="alpha/beta hydrolase"/>
    <property type="match status" value="1"/>
</dbReference>
<sequence>MKRVVKKIILTSALLVCGCLGFMFVKIYNNQDAILFMAVPLSQDYKFSSKHEFEEIYLDGKDGGKIHALHYKTKEKPKGLVLYYHGRGSNLAGYWSEFTDDFIERGYDLLIMDYRSFGKSRGKLTQSYLLSDAINVYKYAAEQYKPADIILYGRSLGTSIATYVASKHKVKMLILEAPYTSISDLAPGQFPFLPKSLVSSLVKYPLKTYEWIQSVKTPIHIFHGTKDKLIPYSNSVKLHSLAKNRTEVELTTIDEGTHNTLMHHNEYQNKLDFLLK</sequence>
<dbReference type="PANTHER" id="PTHR12277:SF81">
    <property type="entry name" value="PROTEIN ABHD13"/>
    <property type="match status" value="1"/>
</dbReference>
<dbReference type="Proteomes" id="UP000217838">
    <property type="component" value="Unassembled WGS sequence"/>
</dbReference>
<proteinExistence type="predicted"/>
<dbReference type="SUPFAM" id="SSF53474">
    <property type="entry name" value="alpha/beta-Hydrolases"/>
    <property type="match status" value="1"/>
</dbReference>
<dbReference type="EMBL" id="NVUU01000022">
    <property type="protein sequence ID" value="PCI95364.1"/>
    <property type="molecule type" value="Genomic_DNA"/>
</dbReference>
<organism evidence="2 3">
    <name type="scientific">Aerophobetes bacterium</name>
    <dbReference type="NCBI Taxonomy" id="2030807"/>
    <lineage>
        <taxon>Bacteria</taxon>
        <taxon>Candidatus Aerophobota</taxon>
    </lineage>
</organism>
<accession>A0A2A4YKW0</accession>
<dbReference type="GO" id="GO:0016787">
    <property type="term" value="F:hydrolase activity"/>
    <property type="evidence" value="ECO:0007669"/>
    <property type="project" value="UniProtKB-KW"/>
</dbReference>
<dbReference type="Pfam" id="PF12146">
    <property type="entry name" value="Hydrolase_4"/>
    <property type="match status" value="1"/>
</dbReference>
<protein>
    <submittedName>
        <fullName evidence="2">Alpha/beta hydrolase</fullName>
    </submittedName>
</protein>
<gene>
    <name evidence="2" type="ORF">COB11_02495</name>
</gene>
<dbReference type="PROSITE" id="PS51257">
    <property type="entry name" value="PROKAR_LIPOPROTEIN"/>
    <property type="match status" value="1"/>
</dbReference>
<evidence type="ECO:0000259" key="1">
    <source>
        <dbReference type="Pfam" id="PF12146"/>
    </source>
</evidence>
<comment type="caution">
    <text evidence="2">The sequence shown here is derived from an EMBL/GenBank/DDBJ whole genome shotgun (WGS) entry which is preliminary data.</text>
</comment>
<reference evidence="3" key="1">
    <citation type="submission" date="2017-08" db="EMBL/GenBank/DDBJ databases">
        <title>A dynamic microbial community with high functional redundancy inhabits the cold, oxic subseafloor aquifer.</title>
        <authorList>
            <person name="Tully B.J."/>
            <person name="Wheat C.G."/>
            <person name="Glazer B.T."/>
            <person name="Huber J.A."/>
        </authorList>
    </citation>
    <scope>NUCLEOTIDE SEQUENCE [LARGE SCALE GENOMIC DNA]</scope>
</reference>
<name>A0A2A4YKW0_UNCAE</name>
<dbReference type="PANTHER" id="PTHR12277">
    <property type="entry name" value="ALPHA/BETA HYDROLASE DOMAIN-CONTAINING PROTEIN"/>
    <property type="match status" value="1"/>
</dbReference>